<sequence>MESFDDREIPRREQIREIQMRIDEDSKEKKRTERKLRNKRAIDNNDAREDSARIIQQYERDYTDESERFSYLSELNTIDEFLNEST</sequence>
<feature type="compositionally biased region" description="Basic and acidic residues" evidence="1">
    <location>
        <begin position="1"/>
        <end position="31"/>
    </location>
</feature>
<gene>
    <name evidence="2" type="ORF">DPMN_081199</name>
</gene>
<organism evidence="2 3">
    <name type="scientific">Dreissena polymorpha</name>
    <name type="common">Zebra mussel</name>
    <name type="synonym">Mytilus polymorpha</name>
    <dbReference type="NCBI Taxonomy" id="45954"/>
    <lineage>
        <taxon>Eukaryota</taxon>
        <taxon>Metazoa</taxon>
        <taxon>Spiralia</taxon>
        <taxon>Lophotrochozoa</taxon>
        <taxon>Mollusca</taxon>
        <taxon>Bivalvia</taxon>
        <taxon>Autobranchia</taxon>
        <taxon>Heteroconchia</taxon>
        <taxon>Euheterodonta</taxon>
        <taxon>Imparidentia</taxon>
        <taxon>Neoheterodontei</taxon>
        <taxon>Myida</taxon>
        <taxon>Dreissenoidea</taxon>
        <taxon>Dreissenidae</taxon>
        <taxon>Dreissena</taxon>
    </lineage>
</organism>
<name>A0A9D4BGA9_DREPO</name>
<keyword evidence="3" id="KW-1185">Reference proteome</keyword>
<dbReference type="EMBL" id="JAIWYP010000016">
    <property type="protein sequence ID" value="KAH3693759.1"/>
    <property type="molecule type" value="Genomic_DNA"/>
</dbReference>
<evidence type="ECO:0000256" key="1">
    <source>
        <dbReference type="SAM" id="MobiDB-lite"/>
    </source>
</evidence>
<protein>
    <submittedName>
        <fullName evidence="2">Uncharacterized protein</fullName>
    </submittedName>
</protein>
<evidence type="ECO:0000313" key="3">
    <source>
        <dbReference type="Proteomes" id="UP000828390"/>
    </source>
</evidence>
<dbReference type="Proteomes" id="UP000828390">
    <property type="component" value="Unassembled WGS sequence"/>
</dbReference>
<reference evidence="2" key="1">
    <citation type="journal article" date="2019" name="bioRxiv">
        <title>The Genome of the Zebra Mussel, Dreissena polymorpha: A Resource for Invasive Species Research.</title>
        <authorList>
            <person name="McCartney M.A."/>
            <person name="Auch B."/>
            <person name="Kono T."/>
            <person name="Mallez S."/>
            <person name="Zhang Y."/>
            <person name="Obille A."/>
            <person name="Becker A."/>
            <person name="Abrahante J.E."/>
            <person name="Garbe J."/>
            <person name="Badalamenti J.P."/>
            <person name="Herman A."/>
            <person name="Mangelson H."/>
            <person name="Liachko I."/>
            <person name="Sullivan S."/>
            <person name="Sone E.D."/>
            <person name="Koren S."/>
            <person name="Silverstein K.A.T."/>
            <person name="Beckman K.B."/>
            <person name="Gohl D.M."/>
        </authorList>
    </citation>
    <scope>NUCLEOTIDE SEQUENCE</scope>
    <source>
        <strain evidence="2">Duluth1</strain>
        <tissue evidence="2">Whole animal</tissue>
    </source>
</reference>
<proteinExistence type="predicted"/>
<accession>A0A9D4BGA9</accession>
<evidence type="ECO:0000313" key="2">
    <source>
        <dbReference type="EMBL" id="KAH3693759.1"/>
    </source>
</evidence>
<dbReference type="AlphaFoldDB" id="A0A9D4BGA9"/>
<feature type="region of interest" description="Disordered" evidence="1">
    <location>
        <begin position="1"/>
        <end position="48"/>
    </location>
</feature>
<reference evidence="2" key="2">
    <citation type="submission" date="2020-11" db="EMBL/GenBank/DDBJ databases">
        <authorList>
            <person name="McCartney M.A."/>
            <person name="Auch B."/>
            <person name="Kono T."/>
            <person name="Mallez S."/>
            <person name="Becker A."/>
            <person name="Gohl D.M."/>
            <person name="Silverstein K.A.T."/>
            <person name="Koren S."/>
            <person name="Bechman K.B."/>
            <person name="Herman A."/>
            <person name="Abrahante J.E."/>
            <person name="Garbe J."/>
        </authorList>
    </citation>
    <scope>NUCLEOTIDE SEQUENCE</scope>
    <source>
        <strain evidence="2">Duluth1</strain>
        <tissue evidence="2">Whole animal</tissue>
    </source>
</reference>
<comment type="caution">
    <text evidence="2">The sequence shown here is derived from an EMBL/GenBank/DDBJ whole genome shotgun (WGS) entry which is preliminary data.</text>
</comment>